<dbReference type="RefSeq" id="WP_017750096.1">
    <property type="nucleotide sequence ID" value="NZ_KQ976357.1"/>
</dbReference>
<dbReference type="EMBL" id="ANNX02000080">
    <property type="protein sequence ID" value="KYC34491.1"/>
    <property type="molecule type" value="Genomic_DNA"/>
</dbReference>
<name>A0A139WPY4_9CYAN</name>
<keyword evidence="2" id="KW-1185">Reference proteome</keyword>
<dbReference type="OrthoDB" id="26929at2"/>
<reference evidence="1 2" key="1">
    <citation type="journal article" date="2013" name="Genome Biol. Evol.">
        <title>Genomes of Stigonematalean cyanobacteria (subsection V) and the evolution of oxygenic photosynthesis from prokaryotes to plastids.</title>
        <authorList>
            <person name="Dagan T."/>
            <person name="Roettger M."/>
            <person name="Stucken K."/>
            <person name="Landan G."/>
            <person name="Koch R."/>
            <person name="Major P."/>
            <person name="Gould S.B."/>
            <person name="Goremykin V.V."/>
            <person name="Rippka R."/>
            <person name="Tandeau de Marsac N."/>
            <person name="Gugger M."/>
            <person name="Lockhart P.J."/>
            <person name="Allen J.F."/>
            <person name="Brune I."/>
            <person name="Maus I."/>
            <person name="Puhler A."/>
            <person name="Martin W.F."/>
        </authorList>
    </citation>
    <scope>NUCLEOTIDE SEQUENCE [LARGE SCALE GENOMIC DNA]</scope>
    <source>
        <strain evidence="1 2">PCC 7110</strain>
    </source>
</reference>
<sequence length="119" mass="13273">MPAKIPDEVVAQILAESDYYTDVQLSARWGVSVRSIERYRKRATEDPVLTGIVGQKRKILQEQWSVNATACLNAALIEMRRRFSLAATKENAEMILAIAASVKIVGELRIAIDALRDTD</sequence>
<gene>
    <name evidence="1" type="ORF">WA1_51605</name>
</gene>
<accession>A0A139WPY4</accession>
<proteinExistence type="predicted"/>
<evidence type="ECO:0000313" key="1">
    <source>
        <dbReference type="EMBL" id="KYC34491.1"/>
    </source>
</evidence>
<dbReference type="Proteomes" id="UP000076925">
    <property type="component" value="Unassembled WGS sequence"/>
</dbReference>
<protein>
    <submittedName>
        <fullName evidence="1">Uncharacterized protein</fullName>
    </submittedName>
</protein>
<organism evidence="1 2">
    <name type="scientific">Scytonema hofmannii PCC 7110</name>
    <dbReference type="NCBI Taxonomy" id="128403"/>
    <lineage>
        <taxon>Bacteria</taxon>
        <taxon>Bacillati</taxon>
        <taxon>Cyanobacteriota</taxon>
        <taxon>Cyanophyceae</taxon>
        <taxon>Nostocales</taxon>
        <taxon>Scytonemataceae</taxon>
        <taxon>Scytonema</taxon>
    </lineage>
</organism>
<comment type="caution">
    <text evidence="1">The sequence shown here is derived from an EMBL/GenBank/DDBJ whole genome shotgun (WGS) entry which is preliminary data.</text>
</comment>
<evidence type="ECO:0000313" key="2">
    <source>
        <dbReference type="Proteomes" id="UP000076925"/>
    </source>
</evidence>
<dbReference type="AlphaFoldDB" id="A0A139WPY4"/>